<dbReference type="Proteomes" id="UP000292052">
    <property type="component" value="Unassembled WGS sequence"/>
</dbReference>
<evidence type="ECO:0000313" key="1">
    <source>
        <dbReference type="EMBL" id="RZC36684.1"/>
    </source>
</evidence>
<feature type="non-terminal residue" evidence="1">
    <location>
        <position position="93"/>
    </location>
</feature>
<dbReference type="OrthoDB" id="6740176at2759"/>
<reference evidence="1 2" key="1">
    <citation type="submission" date="2017-03" db="EMBL/GenBank/DDBJ databases">
        <title>Genome of the blue death feigning beetle - Asbolus verrucosus.</title>
        <authorList>
            <person name="Rider S.D."/>
        </authorList>
    </citation>
    <scope>NUCLEOTIDE SEQUENCE [LARGE SCALE GENOMIC DNA]</scope>
    <source>
        <strain evidence="1">Butters</strain>
        <tissue evidence="1">Head and leg muscle</tissue>
    </source>
</reference>
<comment type="caution">
    <text evidence="1">The sequence shown here is derived from an EMBL/GenBank/DDBJ whole genome shotgun (WGS) entry which is preliminary data.</text>
</comment>
<organism evidence="1 2">
    <name type="scientific">Asbolus verrucosus</name>
    <name type="common">Desert ironclad beetle</name>
    <dbReference type="NCBI Taxonomy" id="1661398"/>
    <lineage>
        <taxon>Eukaryota</taxon>
        <taxon>Metazoa</taxon>
        <taxon>Ecdysozoa</taxon>
        <taxon>Arthropoda</taxon>
        <taxon>Hexapoda</taxon>
        <taxon>Insecta</taxon>
        <taxon>Pterygota</taxon>
        <taxon>Neoptera</taxon>
        <taxon>Endopterygota</taxon>
        <taxon>Coleoptera</taxon>
        <taxon>Polyphaga</taxon>
        <taxon>Cucujiformia</taxon>
        <taxon>Tenebrionidae</taxon>
        <taxon>Pimeliinae</taxon>
        <taxon>Asbolus</taxon>
    </lineage>
</organism>
<accession>A0A482VVA0</accession>
<keyword evidence="2" id="KW-1185">Reference proteome</keyword>
<dbReference type="AlphaFoldDB" id="A0A482VVA0"/>
<dbReference type="InterPro" id="IPR029058">
    <property type="entry name" value="AB_hydrolase_fold"/>
</dbReference>
<dbReference type="Gene3D" id="3.40.50.1820">
    <property type="entry name" value="alpha/beta hydrolase"/>
    <property type="match status" value="1"/>
</dbReference>
<protein>
    <submittedName>
        <fullName evidence="1">Uncharacterized protein</fullName>
    </submittedName>
</protein>
<dbReference type="PANTHER" id="PTHR11005">
    <property type="entry name" value="LYSOSOMAL ACID LIPASE-RELATED"/>
    <property type="match status" value="1"/>
</dbReference>
<dbReference type="EMBL" id="QDEB01059857">
    <property type="protein sequence ID" value="RZC36684.1"/>
    <property type="molecule type" value="Genomic_DNA"/>
</dbReference>
<dbReference type="SUPFAM" id="SSF53474">
    <property type="entry name" value="alpha/beta-Hydrolases"/>
    <property type="match status" value="1"/>
</dbReference>
<proteinExistence type="predicted"/>
<sequence length="93" mass="10830">MLVWAFCGYTPEETDPTFFNFEGASYLDNFSWKILFHFLQIANTHDRYQMYDYGKGKNLEIYGTKIPPLYPIQKILVPTLLVSSPNDSLITLK</sequence>
<name>A0A482VVA0_ASBVE</name>
<evidence type="ECO:0000313" key="2">
    <source>
        <dbReference type="Proteomes" id="UP000292052"/>
    </source>
</evidence>
<gene>
    <name evidence="1" type="ORF">BDFB_010245</name>
</gene>